<evidence type="ECO:0000313" key="3">
    <source>
        <dbReference type="EMBL" id="JAB75512.1"/>
    </source>
</evidence>
<dbReference type="InterPro" id="IPR052644">
    <property type="entry name" value="ZMAT3"/>
</dbReference>
<dbReference type="PANTHER" id="PTHR46786:SF1">
    <property type="entry name" value="ZINC FINGER MATRIN-TYPE PROTEIN 3"/>
    <property type="match status" value="1"/>
</dbReference>
<dbReference type="PANTHER" id="PTHR46786">
    <property type="entry name" value="ZINC FINGER MATRIN-TYPE PROTEIN 3"/>
    <property type="match status" value="1"/>
</dbReference>
<protein>
    <recommendedName>
        <fullName evidence="2">C2H2-type domain-containing protein</fullName>
    </recommendedName>
</protein>
<reference evidence="3" key="1">
    <citation type="journal article" date="2015" name="Sci. Rep.">
        <title>Tissue- and time-dependent transcription in Ixodes ricinus salivary glands and midguts when blood feeding on the vertebrate host.</title>
        <authorList>
            <person name="Kotsyfakis M."/>
            <person name="Schwarz A."/>
            <person name="Erhart J."/>
            <person name="Ribeiro J.M."/>
        </authorList>
    </citation>
    <scope>NUCLEOTIDE SEQUENCE</scope>
    <source>
        <tissue evidence="3">Salivary gland and midgut</tissue>
    </source>
</reference>
<dbReference type="AlphaFoldDB" id="V5HJR0"/>
<dbReference type="Pfam" id="PF12874">
    <property type="entry name" value="zf-met"/>
    <property type="match status" value="2"/>
</dbReference>
<keyword evidence="1" id="KW-0862">Zinc</keyword>
<feature type="non-terminal residue" evidence="3">
    <location>
        <position position="1"/>
    </location>
</feature>
<dbReference type="Gene3D" id="3.30.160.60">
    <property type="entry name" value="Classic Zinc Finger"/>
    <property type="match status" value="2"/>
</dbReference>
<dbReference type="EMBL" id="GANP01008956">
    <property type="protein sequence ID" value="JAB75512.1"/>
    <property type="molecule type" value="mRNA"/>
</dbReference>
<dbReference type="PROSITE" id="PS50157">
    <property type="entry name" value="ZINC_FINGER_C2H2_2"/>
    <property type="match status" value="1"/>
</dbReference>
<dbReference type="PROSITE" id="PS00028">
    <property type="entry name" value="ZINC_FINGER_C2H2_1"/>
    <property type="match status" value="2"/>
</dbReference>
<dbReference type="InterPro" id="IPR036236">
    <property type="entry name" value="Znf_C2H2_sf"/>
</dbReference>
<dbReference type="SMART" id="SM00451">
    <property type="entry name" value="ZnF_U1"/>
    <property type="match status" value="2"/>
</dbReference>
<feature type="domain" description="C2H2-type" evidence="2">
    <location>
        <begin position="36"/>
        <end position="65"/>
    </location>
</feature>
<dbReference type="SUPFAM" id="SSF57667">
    <property type="entry name" value="beta-beta-alpha zinc fingers"/>
    <property type="match status" value="2"/>
</dbReference>
<keyword evidence="1" id="KW-0479">Metal-binding</keyword>
<accession>V5HJR0</accession>
<evidence type="ECO:0000259" key="2">
    <source>
        <dbReference type="PROSITE" id="PS50157"/>
    </source>
</evidence>
<proteinExistence type="evidence at transcript level"/>
<name>V5HJR0_IXORI</name>
<organism evidence="3">
    <name type="scientific">Ixodes ricinus</name>
    <name type="common">Common tick</name>
    <name type="synonym">Acarus ricinus</name>
    <dbReference type="NCBI Taxonomy" id="34613"/>
    <lineage>
        <taxon>Eukaryota</taxon>
        <taxon>Metazoa</taxon>
        <taxon>Ecdysozoa</taxon>
        <taxon>Arthropoda</taxon>
        <taxon>Chelicerata</taxon>
        <taxon>Arachnida</taxon>
        <taxon>Acari</taxon>
        <taxon>Parasitiformes</taxon>
        <taxon>Ixodida</taxon>
        <taxon>Ixodoidea</taxon>
        <taxon>Ixodidae</taxon>
        <taxon>Ixodinae</taxon>
        <taxon>Ixodes</taxon>
    </lineage>
</organism>
<dbReference type="GO" id="GO:0008270">
    <property type="term" value="F:zinc ion binding"/>
    <property type="evidence" value="ECO:0007669"/>
    <property type="project" value="UniProtKB-KW"/>
</dbReference>
<keyword evidence="1" id="KW-0863">Zinc-finger</keyword>
<evidence type="ECO:0000256" key="1">
    <source>
        <dbReference type="PROSITE-ProRule" id="PRU00042"/>
    </source>
</evidence>
<dbReference type="InterPro" id="IPR013087">
    <property type="entry name" value="Znf_C2H2_type"/>
</dbReference>
<sequence>VSFALHDTSDLLYLHPSMESSTNPAERTVPLVGGVFQCVLCDKGFSGPAPYMQHLKSAKHLKKEETKLLSRLLVKSHVHTSSGGDSPPSTILAAILLETTTADFVKSCEICNVAFTGPESLAQHFEGKKHRKSLERKQILQKLNQYSRSSVTGADEL</sequence>
<dbReference type="SMART" id="SM00355">
    <property type="entry name" value="ZnF_C2H2"/>
    <property type="match status" value="2"/>
</dbReference>
<dbReference type="InterPro" id="IPR003604">
    <property type="entry name" value="Matrin/U1-like-C_Znf_C2H2"/>
</dbReference>
<dbReference type="GO" id="GO:0003676">
    <property type="term" value="F:nucleic acid binding"/>
    <property type="evidence" value="ECO:0007669"/>
    <property type="project" value="InterPro"/>
</dbReference>